<dbReference type="OrthoDB" id="5296173at2"/>
<dbReference type="InterPro" id="IPR007813">
    <property type="entry name" value="PilN"/>
</dbReference>
<dbReference type="STRING" id="106634.TVD_01810"/>
<dbReference type="KEGG" id="tvr:TVD_01810"/>
<dbReference type="GO" id="GO:0043107">
    <property type="term" value="P:type IV pilus-dependent motility"/>
    <property type="evidence" value="ECO:0007669"/>
    <property type="project" value="TreeGrafter"/>
</dbReference>
<dbReference type="EMBL" id="CP011367">
    <property type="protein sequence ID" value="AKJ94184.1"/>
    <property type="molecule type" value="Genomic_DNA"/>
</dbReference>
<dbReference type="AlphaFoldDB" id="A0A0G3G1D4"/>
<sequence length="187" mass="21475">MIYINLLPWREKAREQRRKQFFAAVGGAAVVGVLLAFVGYSFIGALIDHQQSRNQMLESEIRELDRQIARIRDLDEQREALIARMEVIQTLQAQRPEAVHLFDQLVETLPDGTYLNEVRQEGENVRLVGRSESNTRISALMRRIDGSPWLGSSNLQIIETREEGRLQVRDFRLDATQTRPDAEEGDS</sequence>
<evidence type="ECO:0000313" key="2">
    <source>
        <dbReference type="Proteomes" id="UP000064201"/>
    </source>
</evidence>
<accession>A0A0G3G1D4</accession>
<organism evidence="1 2">
    <name type="scientific">Thioalkalivibrio versutus</name>
    <dbReference type="NCBI Taxonomy" id="106634"/>
    <lineage>
        <taxon>Bacteria</taxon>
        <taxon>Pseudomonadati</taxon>
        <taxon>Pseudomonadota</taxon>
        <taxon>Gammaproteobacteria</taxon>
        <taxon>Chromatiales</taxon>
        <taxon>Ectothiorhodospiraceae</taxon>
        <taxon>Thioalkalivibrio</taxon>
    </lineage>
</organism>
<dbReference type="GO" id="GO:0043683">
    <property type="term" value="P:type IV pilus assembly"/>
    <property type="evidence" value="ECO:0007669"/>
    <property type="project" value="TreeGrafter"/>
</dbReference>
<reference evidence="1 2" key="1">
    <citation type="submission" date="2015-04" db="EMBL/GenBank/DDBJ databases">
        <title>Complete Sequence for the Genome of the Thioalkalivibrio versutus D301.</title>
        <authorList>
            <person name="Mu T."/>
            <person name="Zhou J."/>
            <person name="Xu X."/>
        </authorList>
    </citation>
    <scope>NUCLEOTIDE SEQUENCE [LARGE SCALE GENOMIC DNA]</scope>
    <source>
        <strain evidence="1 2">D301</strain>
    </source>
</reference>
<dbReference type="PANTHER" id="PTHR40278:SF2">
    <property type="entry name" value="TYPE IV PILUS INNER MEMBRANE COMPONENT PILN"/>
    <property type="match status" value="1"/>
</dbReference>
<name>A0A0G3G1D4_9GAMM</name>
<dbReference type="PANTHER" id="PTHR40278">
    <property type="entry name" value="DNA UTILIZATION PROTEIN HOFN"/>
    <property type="match status" value="1"/>
</dbReference>
<keyword evidence="2" id="KW-1185">Reference proteome</keyword>
<dbReference type="Pfam" id="PF05137">
    <property type="entry name" value="PilN"/>
    <property type="match status" value="1"/>
</dbReference>
<dbReference type="PATRIC" id="fig|106634.4.peg.368"/>
<gene>
    <name evidence="1" type="ORF">TVD_01810</name>
</gene>
<dbReference type="Proteomes" id="UP000064201">
    <property type="component" value="Chromosome"/>
</dbReference>
<evidence type="ECO:0000313" key="1">
    <source>
        <dbReference type="EMBL" id="AKJ94184.1"/>
    </source>
</evidence>
<dbReference type="InterPro" id="IPR052534">
    <property type="entry name" value="Extracell_DNA_Util/SecSys_Comp"/>
</dbReference>
<protein>
    <submittedName>
        <fullName evidence="1">Pilus assembly protein PilN</fullName>
    </submittedName>
</protein>
<proteinExistence type="predicted"/>
<dbReference type="RefSeq" id="WP_018650536.1">
    <property type="nucleotide sequence ID" value="NZ_CP011367.1"/>
</dbReference>